<dbReference type="InterPro" id="IPR046350">
    <property type="entry name" value="Cystatin_sf"/>
</dbReference>
<proteinExistence type="inferred from homology"/>
<dbReference type="InterPro" id="IPR027214">
    <property type="entry name" value="Cystatin"/>
</dbReference>
<dbReference type="Gene3D" id="3.10.450.10">
    <property type="match status" value="3"/>
</dbReference>
<sequence length="234" mass="26825">MASILQKLRVKAASIRTAGVSNNVGGSRKYLSKYITEFKSNPFDPPTDCNLARFAVDQHNLKKNANLEFVKAVVDKMMFLRTGETFYYVTLKAKDGEKKNANLKFVKVLDMKTYLVEGMSYHIILEAKDGEKNIDILEFVKVVDLRECYIEDEVLYYMILLAKVGEKVNVYAAEILDQDCGLKELKEFNLVGEGPFDDSAETLEKLQDMFEITNDSLYKISRKYNVSYLNKWGE</sequence>
<protein>
    <recommendedName>
        <fullName evidence="1">Cysteine proteinase inhibitor</fullName>
    </recommendedName>
</protein>
<name>A0A2Z6NL42_TRISU</name>
<reference evidence="3" key="1">
    <citation type="journal article" date="2017" name="Front. Plant Sci.">
        <title>Climate Clever Clovers: New Paradigm to Reduce the Environmental Footprint of Ruminants by Breeding Low Methanogenic Forages Utilizing Haplotype Variation.</title>
        <authorList>
            <person name="Kaur P."/>
            <person name="Appels R."/>
            <person name="Bayer P.E."/>
            <person name="Keeble-Gagnere G."/>
            <person name="Wang J."/>
            <person name="Hirakawa H."/>
            <person name="Shirasawa K."/>
            <person name="Vercoe P."/>
            <person name="Stefanova K."/>
            <person name="Durmic Z."/>
            <person name="Nichols P."/>
            <person name="Revell C."/>
            <person name="Isobe S.N."/>
            <person name="Edwards D."/>
            <person name="Erskine W."/>
        </authorList>
    </citation>
    <scope>NUCLEOTIDE SEQUENCE [LARGE SCALE GENOMIC DNA]</scope>
    <source>
        <strain evidence="3">cv. Daliak</strain>
    </source>
</reference>
<dbReference type="AlphaFoldDB" id="A0A2Z6NL42"/>
<evidence type="ECO:0000313" key="2">
    <source>
        <dbReference type="EMBL" id="GAU45134.1"/>
    </source>
</evidence>
<dbReference type="PANTHER" id="PTHR11413">
    <property type="entry name" value="CYSTATIN FAMILY MEMBER"/>
    <property type="match status" value="1"/>
</dbReference>
<keyword evidence="1" id="KW-0646">Protease inhibitor</keyword>
<dbReference type="SUPFAM" id="SSF54403">
    <property type="entry name" value="Cystatin/monellin"/>
    <property type="match status" value="2"/>
</dbReference>
<accession>A0A2Z6NL42</accession>
<gene>
    <name evidence="2" type="ORF">TSUD_131320</name>
</gene>
<comment type="similarity">
    <text evidence="1">Belongs to the cystatin family. Phytocystatin subfamily.</text>
</comment>
<keyword evidence="1" id="KW-0789">Thiol protease inhibitor</keyword>
<organism evidence="2 3">
    <name type="scientific">Trifolium subterraneum</name>
    <name type="common">Subterranean clover</name>
    <dbReference type="NCBI Taxonomy" id="3900"/>
    <lineage>
        <taxon>Eukaryota</taxon>
        <taxon>Viridiplantae</taxon>
        <taxon>Streptophyta</taxon>
        <taxon>Embryophyta</taxon>
        <taxon>Tracheophyta</taxon>
        <taxon>Spermatophyta</taxon>
        <taxon>Magnoliopsida</taxon>
        <taxon>eudicotyledons</taxon>
        <taxon>Gunneridae</taxon>
        <taxon>Pentapetalae</taxon>
        <taxon>rosids</taxon>
        <taxon>fabids</taxon>
        <taxon>Fabales</taxon>
        <taxon>Fabaceae</taxon>
        <taxon>Papilionoideae</taxon>
        <taxon>50 kb inversion clade</taxon>
        <taxon>NPAAA clade</taxon>
        <taxon>Hologalegina</taxon>
        <taxon>IRL clade</taxon>
        <taxon>Trifolieae</taxon>
        <taxon>Trifolium</taxon>
    </lineage>
</organism>
<evidence type="ECO:0000256" key="1">
    <source>
        <dbReference type="RuleBase" id="RU362130"/>
    </source>
</evidence>
<dbReference type="PANTHER" id="PTHR11413:SF116">
    <property type="entry name" value="MULTICYSTATIN"/>
    <property type="match status" value="1"/>
</dbReference>
<keyword evidence="3" id="KW-1185">Reference proteome</keyword>
<dbReference type="Proteomes" id="UP000242715">
    <property type="component" value="Unassembled WGS sequence"/>
</dbReference>
<evidence type="ECO:0000313" key="3">
    <source>
        <dbReference type="Proteomes" id="UP000242715"/>
    </source>
</evidence>
<dbReference type="EMBL" id="DF974101">
    <property type="protein sequence ID" value="GAU45134.1"/>
    <property type="molecule type" value="Genomic_DNA"/>
</dbReference>
<dbReference type="GO" id="GO:0004869">
    <property type="term" value="F:cysteine-type endopeptidase inhibitor activity"/>
    <property type="evidence" value="ECO:0007669"/>
    <property type="project" value="UniProtKB-KW"/>
</dbReference>